<protein>
    <submittedName>
        <fullName evidence="1">Uncharacterized protein</fullName>
    </submittedName>
</protein>
<proteinExistence type="predicted"/>
<comment type="caution">
    <text evidence="1">The sequence shown here is derived from an EMBL/GenBank/DDBJ whole genome shotgun (WGS) entry which is preliminary data.</text>
</comment>
<gene>
    <name evidence="1" type="ORF">IW248_000757</name>
</gene>
<reference evidence="1 2" key="1">
    <citation type="submission" date="2020-11" db="EMBL/GenBank/DDBJ databases">
        <title>Sequencing the genomes of 1000 actinobacteria strains.</title>
        <authorList>
            <person name="Klenk H.-P."/>
        </authorList>
    </citation>
    <scope>NUCLEOTIDE SEQUENCE [LARGE SCALE GENOMIC DNA]</scope>
    <source>
        <strain evidence="1 2">DSM 101692</strain>
    </source>
</reference>
<name>A0ABS0JCK0_9ACTN</name>
<sequence length="58" mass="6380">MSPLDSSRGVARHEVSSHRFECLLSANALEDGIRSQTIRQVTDGLHYRGPGVDKGCLR</sequence>
<organism evidence="1 2">
    <name type="scientific">Micromonospora ureilytica</name>
    <dbReference type="NCBI Taxonomy" id="709868"/>
    <lineage>
        <taxon>Bacteria</taxon>
        <taxon>Bacillati</taxon>
        <taxon>Actinomycetota</taxon>
        <taxon>Actinomycetes</taxon>
        <taxon>Micromonosporales</taxon>
        <taxon>Micromonosporaceae</taxon>
        <taxon>Micromonospora</taxon>
    </lineage>
</organism>
<dbReference type="EMBL" id="JADOTX010000001">
    <property type="protein sequence ID" value="MBG6064470.1"/>
    <property type="molecule type" value="Genomic_DNA"/>
</dbReference>
<dbReference type="Proteomes" id="UP000614915">
    <property type="component" value="Unassembled WGS sequence"/>
</dbReference>
<evidence type="ECO:0000313" key="2">
    <source>
        <dbReference type="Proteomes" id="UP000614915"/>
    </source>
</evidence>
<evidence type="ECO:0000313" key="1">
    <source>
        <dbReference type="EMBL" id="MBG6064470.1"/>
    </source>
</evidence>
<keyword evidence="2" id="KW-1185">Reference proteome</keyword>
<accession>A0ABS0JCK0</accession>